<evidence type="ECO:0000313" key="9">
    <source>
        <dbReference type="Proteomes" id="UP001168613"/>
    </source>
</evidence>
<dbReference type="NCBIfam" id="NF008201">
    <property type="entry name" value="PRK10958.1"/>
    <property type="match status" value="1"/>
</dbReference>
<dbReference type="PANTHER" id="PTHR30086">
    <property type="entry name" value="ARGININE EXPORTER PROTEIN ARGO"/>
    <property type="match status" value="1"/>
</dbReference>
<keyword evidence="4 7" id="KW-0812">Transmembrane</keyword>
<evidence type="ECO:0000313" key="8">
    <source>
        <dbReference type="EMBL" id="MDN4122489.1"/>
    </source>
</evidence>
<dbReference type="PANTHER" id="PTHR30086:SF15">
    <property type="entry name" value="LEUCINE EFFLUX PROTEIN"/>
    <property type="match status" value="1"/>
</dbReference>
<evidence type="ECO:0000256" key="3">
    <source>
        <dbReference type="ARBA" id="ARBA00022475"/>
    </source>
</evidence>
<protein>
    <submittedName>
        <fullName evidence="8">Leucine efflux protein LeuE</fullName>
    </submittedName>
</protein>
<evidence type="ECO:0000256" key="5">
    <source>
        <dbReference type="ARBA" id="ARBA00022989"/>
    </source>
</evidence>
<feature type="transmembrane region" description="Helical" evidence="7">
    <location>
        <begin position="192"/>
        <end position="210"/>
    </location>
</feature>
<reference evidence="8" key="1">
    <citation type="submission" date="2021-11" db="EMBL/GenBank/DDBJ databases">
        <title>Draft genome sequence of Alcaligenes endophyticus type strain CCUG 75668T.</title>
        <authorList>
            <person name="Salva-Serra F."/>
            <person name="Duran R.E."/>
            <person name="Seeger M."/>
            <person name="Moore E.R.B."/>
            <person name="Jaen-Luchoro D."/>
        </authorList>
    </citation>
    <scope>NUCLEOTIDE SEQUENCE</scope>
    <source>
        <strain evidence="8">CCUG 75668</strain>
    </source>
</reference>
<feature type="transmembrane region" description="Helical" evidence="7">
    <location>
        <begin position="152"/>
        <end position="171"/>
    </location>
</feature>
<keyword evidence="5 7" id="KW-1133">Transmembrane helix</keyword>
<evidence type="ECO:0000256" key="7">
    <source>
        <dbReference type="SAM" id="Phobius"/>
    </source>
</evidence>
<name>A0ABT8EMG6_9BURK</name>
<feature type="transmembrane region" description="Helical" evidence="7">
    <location>
        <begin position="6"/>
        <end position="25"/>
    </location>
</feature>
<keyword evidence="3" id="KW-1003">Cell membrane</keyword>
<organism evidence="8 9">
    <name type="scientific">Alcaligenes endophyticus</name>
    <dbReference type="NCBI Taxonomy" id="1929088"/>
    <lineage>
        <taxon>Bacteria</taxon>
        <taxon>Pseudomonadati</taxon>
        <taxon>Pseudomonadota</taxon>
        <taxon>Betaproteobacteria</taxon>
        <taxon>Burkholderiales</taxon>
        <taxon>Alcaligenaceae</taxon>
        <taxon>Alcaligenes</taxon>
    </lineage>
</organism>
<accession>A0ABT8EMG6</accession>
<dbReference type="Proteomes" id="UP001168613">
    <property type="component" value="Unassembled WGS sequence"/>
</dbReference>
<evidence type="ECO:0000256" key="6">
    <source>
        <dbReference type="ARBA" id="ARBA00023136"/>
    </source>
</evidence>
<feature type="transmembrane region" description="Helical" evidence="7">
    <location>
        <begin position="74"/>
        <end position="92"/>
    </location>
</feature>
<dbReference type="RefSeq" id="WP_266123295.1">
    <property type="nucleotide sequence ID" value="NZ_JAJHNU010000004.1"/>
</dbReference>
<feature type="transmembrane region" description="Helical" evidence="7">
    <location>
        <begin position="121"/>
        <end position="140"/>
    </location>
</feature>
<dbReference type="EMBL" id="JAJHNU010000004">
    <property type="protein sequence ID" value="MDN4122489.1"/>
    <property type="molecule type" value="Genomic_DNA"/>
</dbReference>
<feature type="transmembrane region" description="Helical" evidence="7">
    <location>
        <begin position="46"/>
        <end position="68"/>
    </location>
</feature>
<comment type="subcellular location">
    <subcellularLocation>
        <location evidence="1">Cell membrane</location>
        <topology evidence="1">Multi-pass membrane protein</topology>
    </subcellularLocation>
</comment>
<evidence type="ECO:0000256" key="4">
    <source>
        <dbReference type="ARBA" id="ARBA00022692"/>
    </source>
</evidence>
<dbReference type="Pfam" id="PF01810">
    <property type="entry name" value="LysE"/>
    <property type="match status" value="1"/>
</dbReference>
<keyword evidence="9" id="KW-1185">Reference proteome</keyword>
<dbReference type="PIRSF" id="PIRSF006324">
    <property type="entry name" value="LeuE"/>
    <property type="match status" value="1"/>
</dbReference>
<dbReference type="InterPro" id="IPR001123">
    <property type="entry name" value="LeuE-type"/>
</dbReference>
<comment type="caution">
    <text evidence="8">The sequence shown here is derived from an EMBL/GenBank/DDBJ whole genome shotgun (WGS) entry which is preliminary data.</text>
</comment>
<gene>
    <name evidence="8" type="primary">leuE</name>
    <name evidence="8" type="ORF">LMS43_14430</name>
</gene>
<evidence type="ECO:0000256" key="2">
    <source>
        <dbReference type="ARBA" id="ARBA00007928"/>
    </source>
</evidence>
<proteinExistence type="inferred from homology"/>
<evidence type="ECO:0000256" key="1">
    <source>
        <dbReference type="ARBA" id="ARBA00004651"/>
    </source>
</evidence>
<keyword evidence="6 7" id="KW-0472">Membrane</keyword>
<sequence length="211" mass="23009">MLEQLGIINFWAFVLGTVFIVILPGPNSLYVLSTGAGHGVREGYKAALGVVVGDLILMTLTALGAASVLKTMPLMFMAVKYCGAAYLFYLGLRLLQTVIQRPKVVVTVDTRSSRHGRFHKALFLSLLNPKAILFFLSFFVQFVDPSAGHTGWAFLVLGMVVEAISFSYLSLLIFGGDRLAEVFRKHQNLTRLGNGSVGVLFMGFAARMVAE</sequence>
<comment type="similarity">
    <text evidence="2">Belongs to the Rht family.</text>
</comment>